<keyword evidence="1" id="KW-0812">Transmembrane</keyword>
<accession>A0AAD9N3J3</accession>
<dbReference type="PANTHER" id="PTHR14463:SF5">
    <property type="entry name" value="LIPASE MATURATION FACTOR 2"/>
    <property type="match status" value="1"/>
</dbReference>
<reference evidence="3" key="1">
    <citation type="journal article" date="2023" name="Mol. Biol. Evol.">
        <title>Third-Generation Sequencing Reveals the Adaptive Role of the Epigenome in Three Deep-Sea Polychaetes.</title>
        <authorList>
            <person name="Perez M."/>
            <person name="Aroh O."/>
            <person name="Sun Y."/>
            <person name="Lan Y."/>
            <person name="Juniper S.K."/>
            <person name="Young C.R."/>
            <person name="Angers B."/>
            <person name="Qian P.Y."/>
        </authorList>
    </citation>
    <scope>NUCLEOTIDE SEQUENCE</scope>
    <source>
        <strain evidence="3">P08H-3</strain>
    </source>
</reference>
<feature type="domain" description="Lipase maturation factor 1/2 N-terminal" evidence="2">
    <location>
        <begin position="127"/>
        <end position="256"/>
    </location>
</feature>
<gene>
    <name evidence="3" type="ORF">LSH36_275g00015</name>
</gene>
<proteinExistence type="inferred from homology"/>
<evidence type="ECO:0000313" key="4">
    <source>
        <dbReference type="Proteomes" id="UP001208570"/>
    </source>
</evidence>
<dbReference type="Pfam" id="PF06762">
    <property type="entry name" value="LMF1"/>
    <property type="match status" value="1"/>
</dbReference>
<feature type="transmembrane region" description="Helical" evidence="1">
    <location>
        <begin position="12"/>
        <end position="30"/>
    </location>
</feature>
<feature type="transmembrane region" description="Helical" evidence="1">
    <location>
        <begin position="163"/>
        <end position="182"/>
    </location>
</feature>
<protein>
    <recommendedName>
        <fullName evidence="1">Lipase maturation factor</fullName>
    </recommendedName>
</protein>
<evidence type="ECO:0000256" key="1">
    <source>
        <dbReference type="RuleBase" id="RU361229"/>
    </source>
</evidence>
<keyword evidence="1" id="KW-1133">Transmembrane helix</keyword>
<dbReference type="GO" id="GO:0051604">
    <property type="term" value="P:protein maturation"/>
    <property type="evidence" value="ECO:0007669"/>
    <property type="project" value="InterPro"/>
</dbReference>
<dbReference type="GO" id="GO:0005789">
    <property type="term" value="C:endoplasmic reticulum membrane"/>
    <property type="evidence" value="ECO:0007669"/>
    <property type="project" value="UniProtKB-SubCell"/>
</dbReference>
<comment type="subcellular location">
    <subcellularLocation>
        <location evidence="1">Endoplasmic reticulum membrane</location>
        <topology evidence="1">Multi-pass membrane protein</topology>
    </subcellularLocation>
</comment>
<dbReference type="InterPro" id="IPR057434">
    <property type="entry name" value="LMF1/2_N"/>
</dbReference>
<feature type="transmembrane region" description="Helical" evidence="1">
    <location>
        <begin position="81"/>
        <end position="99"/>
    </location>
</feature>
<keyword evidence="1" id="KW-0472">Membrane</keyword>
<keyword evidence="1" id="KW-0256">Endoplasmic reticulum</keyword>
<organism evidence="3 4">
    <name type="scientific">Paralvinella palmiformis</name>
    <dbReference type="NCBI Taxonomy" id="53620"/>
    <lineage>
        <taxon>Eukaryota</taxon>
        <taxon>Metazoa</taxon>
        <taxon>Spiralia</taxon>
        <taxon>Lophotrochozoa</taxon>
        <taxon>Annelida</taxon>
        <taxon>Polychaeta</taxon>
        <taxon>Sedentaria</taxon>
        <taxon>Canalipalpata</taxon>
        <taxon>Terebellida</taxon>
        <taxon>Terebelliformia</taxon>
        <taxon>Alvinellidae</taxon>
        <taxon>Paralvinella</taxon>
    </lineage>
</organism>
<dbReference type="PANTHER" id="PTHR14463">
    <property type="entry name" value="LIPASE MATURATION FACTOR"/>
    <property type="match status" value="1"/>
</dbReference>
<feature type="transmembrane region" description="Helical" evidence="1">
    <location>
        <begin position="106"/>
        <end position="126"/>
    </location>
</feature>
<dbReference type="AlphaFoldDB" id="A0AAD9N3J3"/>
<feature type="transmembrane region" description="Helical" evidence="1">
    <location>
        <begin position="132"/>
        <end position="151"/>
    </location>
</feature>
<evidence type="ECO:0000313" key="3">
    <source>
        <dbReference type="EMBL" id="KAK2154133.1"/>
    </source>
</evidence>
<feature type="transmembrane region" description="Helical" evidence="1">
    <location>
        <begin position="220"/>
        <end position="241"/>
    </location>
</feature>
<dbReference type="EMBL" id="JAODUP010000275">
    <property type="protein sequence ID" value="KAK2154133.1"/>
    <property type="molecule type" value="Genomic_DNA"/>
</dbReference>
<dbReference type="Proteomes" id="UP001208570">
    <property type="component" value="Unassembled WGS sequence"/>
</dbReference>
<comment type="caution">
    <text evidence="3">The sequence shown here is derived from an EMBL/GenBank/DDBJ whole genome shotgun (WGS) entry which is preliminary data.</text>
</comment>
<dbReference type="InterPro" id="IPR009613">
    <property type="entry name" value="LMF"/>
</dbReference>
<sequence>MGEIRMTRDLFLWSLSVIYLFAFASLYVQIPGLYGDNGILPAKLVLKKGSAESAFDLEDLVSNQPTLLRLLPSLGLDTQSSMDFLCLGGVILSFVAMVSRNQRNSIVFGVLWMMYFSLFQVGQTFLWFQWDILLLETGFLAILVAPLNLFGWRSVWYHQHDHITFWLVKWLLFRLMFASGIVKLTSNCPTWWGLTALNYHYETQCIPTPLAWIAHQFPEWFQKLCVVSVYVIQIPVPFLYFSPVRSQRIFAFYCQHEITIRNESM</sequence>
<keyword evidence="4" id="KW-1185">Reference proteome</keyword>
<evidence type="ECO:0000259" key="2">
    <source>
        <dbReference type="Pfam" id="PF06762"/>
    </source>
</evidence>
<name>A0AAD9N3J3_9ANNE</name>
<comment type="function">
    <text evidence="1">Involved in the maturation of specific proteins in the endoplasmic reticulum.</text>
</comment>
<comment type="similarity">
    <text evidence="1">Belongs to the lipase maturation factor family.</text>
</comment>